<organism evidence="1 2">
    <name type="scientific">Schizophyllum amplum</name>
    <dbReference type="NCBI Taxonomy" id="97359"/>
    <lineage>
        <taxon>Eukaryota</taxon>
        <taxon>Fungi</taxon>
        <taxon>Dikarya</taxon>
        <taxon>Basidiomycota</taxon>
        <taxon>Agaricomycotina</taxon>
        <taxon>Agaricomycetes</taxon>
        <taxon>Agaricomycetidae</taxon>
        <taxon>Agaricales</taxon>
        <taxon>Schizophyllaceae</taxon>
        <taxon>Schizophyllum</taxon>
    </lineage>
</organism>
<accession>A0A550BYY1</accession>
<dbReference type="EMBL" id="VDMD01000043">
    <property type="protein sequence ID" value="TRM57760.1"/>
    <property type="molecule type" value="Genomic_DNA"/>
</dbReference>
<proteinExistence type="predicted"/>
<evidence type="ECO:0000313" key="1">
    <source>
        <dbReference type="EMBL" id="TRM57760.1"/>
    </source>
</evidence>
<dbReference type="Proteomes" id="UP000320762">
    <property type="component" value="Unassembled WGS sequence"/>
</dbReference>
<dbReference type="Gene3D" id="2.60.40.2970">
    <property type="match status" value="1"/>
</dbReference>
<evidence type="ECO:0000313" key="2">
    <source>
        <dbReference type="Proteomes" id="UP000320762"/>
    </source>
</evidence>
<protein>
    <submittedName>
        <fullName evidence="1">Uncharacterized protein</fullName>
    </submittedName>
</protein>
<name>A0A550BYY1_9AGAR</name>
<dbReference type="OrthoDB" id="412874at2759"/>
<gene>
    <name evidence="1" type="ORF">BD626DRAFT_586519</name>
</gene>
<dbReference type="AlphaFoldDB" id="A0A550BYY1"/>
<comment type="caution">
    <text evidence="1">The sequence shown here is derived from an EMBL/GenBank/DDBJ whole genome shotgun (WGS) entry which is preliminary data.</text>
</comment>
<reference evidence="1 2" key="1">
    <citation type="journal article" date="2019" name="New Phytol.">
        <title>Comparative genomics reveals unique wood-decay strategies and fruiting body development in the Schizophyllaceae.</title>
        <authorList>
            <person name="Almasi E."/>
            <person name="Sahu N."/>
            <person name="Krizsan K."/>
            <person name="Balint B."/>
            <person name="Kovacs G.M."/>
            <person name="Kiss B."/>
            <person name="Cseklye J."/>
            <person name="Drula E."/>
            <person name="Henrissat B."/>
            <person name="Nagy I."/>
            <person name="Chovatia M."/>
            <person name="Adam C."/>
            <person name="LaButti K."/>
            <person name="Lipzen A."/>
            <person name="Riley R."/>
            <person name="Grigoriev I.V."/>
            <person name="Nagy L.G."/>
        </authorList>
    </citation>
    <scope>NUCLEOTIDE SEQUENCE [LARGE SCALE GENOMIC DNA]</scope>
    <source>
        <strain evidence="1 2">NL-1724</strain>
    </source>
</reference>
<sequence>MTVTAIVMNTGSEPVKVLKAGSVLDSDLPIRSLFVNKGDSKADSSSLTENNYLTIEPGSSIRANHDQSCSAFSRATERATSASSPYRFQIPDVAANKVKSISEFSKVEVQANSATVSLSSEPLASRAHNEARRGLQVELHRPERHRARDHRVGLHRLELGLCPPHLLVRLELCLGRRRHGLRRRRARQL</sequence>
<keyword evidence="2" id="KW-1185">Reference proteome</keyword>